<organism evidence="7 8">
    <name type="scientific">Robertmurraya mangrovi</name>
    <dbReference type="NCBI Taxonomy" id="3098077"/>
    <lineage>
        <taxon>Bacteria</taxon>
        <taxon>Bacillati</taxon>
        <taxon>Bacillota</taxon>
        <taxon>Bacilli</taxon>
        <taxon>Bacillales</taxon>
        <taxon>Bacillaceae</taxon>
        <taxon>Robertmurraya</taxon>
    </lineage>
</organism>
<evidence type="ECO:0000256" key="4">
    <source>
        <dbReference type="ARBA" id="ARBA00022695"/>
    </source>
</evidence>
<dbReference type="PANTHER" id="PTHR43197:SF1">
    <property type="entry name" value="UTP--GLUCOSE-1-PHOSPHATE URIDYLYLTRANSFERASE"/>
    <property type="match status" value="1"/>
</dbReference>
<dbReference type="RefSeq" id="WP_322447985.1">
    <property type="nucleotide sequence ID" value="NZ_JAXOFX010000015.1"/>
</dbReference>
<evidence type="ECO:0000313" key="7">
    <source>
        <dbReference type="EMBL" id="MDZ5473693.1"/>
    </source>
</evidence>
<dbReference type="InterPro" id="IPR005835">
    <property type="entry name" value="NTP_transferase_dom"/>
</dbReference>
<gene>
    <name evidence="7" type="ORF">SM124_18405</name>
</gene>
<evidence type="ECO:0000256" key="2">
    <source>
        <dbReference type="ARBA" id="ARBA00012415"/>
    </source>
</evidence>
<keyword evidence="4 7" id="KW-0548">Nucleotidyltransferase</keyword>
<dbReference type="Gene3D" id="3.90.550.10">
    <property type="entry name" value="Spore Coat Polysaccharide Biosynthesis Protein SpsA, Chain A"/>
    <property type="match status" value="1"/>
</dbReference>
<dbReference type="Proteomes" id="UP001290455">
    <property type="component" value="Unassembled WGS sequence"/>
</dbReference>
<sequence>MIKKAIIPAAGFGTRNLPISKTVPKEMFPVGLKPAIEYVIEEAVDAGIEQILIVVSRSKQLIIDYFDPSFELENHLKKKNKLELLDKITVPKVEILYTRQAYANGLGDAIRLGKNFVGEDPFAVLLPDDIILKKGRGIKELIATYESTNSSVIGLKEIATEHLKKYGVIKGAKVPEIAEKVYKITDIVEKPQHNPPSNLAVIGRYVFTPTIMKFLDILTPGAGGEIQLTDGIKDLLDKENCYGRIISGDRYDIGIESDYIKLINKVYELNNESV</sequence>
<dbReference type="EC" id="2.7.7.9" evidence="2"/>
<dbReference type="SUPFAM" id="SSF53448">
    <property type="entry name" value="Nucleotide-diphospho-sugar transferases"/>
    <property type="match status" value="1"/>
</dbReference>
<dbReference type="GO" id="GO:0016779">
    <property type="term" value="F:nucleotidyltransferase activity"/>
    <property type="evidence" value="ECO:0007669"/>
    <property type="project" value="UniProtKB-KW"/>
</dbReference>
<feature type="domain" description="Nucleotidyl transferase" evidence="6">
    <location>
        <begin position="4"/>
        <end position="266"/>
    </location>
</feature>
<dbReference type="InterPro" id="IPR005771">
    <property type="entry name" value="GalU_uridylyltTrfase_bac/arc"/>
</dbReference>
<dbReference type="PANTHER" id="PTHR43197">
    <property type="entry name" value="UTP--GLUCOSE-1-PHOSPHATE URIDYLYLTRANSFERASE"/>
    <property type="match status" value="1"/>
</dbReference>
<evidence type="ECO:0000259" key="6">
    <source>
        <dbReference type="Pfam" id="PF00483"/>
    </source>
</evidence>
<proteinExistence type="inferred from homology"/>
<name>A0ABU5J2Q6_9BACI</name>
<keyword evidence="3" id="KW-0808">Transferase</keyword>
<comment type="similarity">
    <text evidence="1">Belongs to the UDPGP type 2 family.</text>
</comment>
<evidence type="ECO:0000256" key="3">
    <source>
        <dbReference type="ARBA" id="ARBA00022679"/>
    </source>
</evidence>
<dbReference type="InterPro" id="IPR029044">
    <property type="entry name" value="Nucleotide-diphossugar_trans"/>
</dbReference>
<evidence type="ECO:0000256" key="1">
    <source>
        <dbReference type="ARBA" id="ARBA00006890"/>
    </source>
</evidence>
<dbReference type="Pfam" id="PF00483">
    <property type="entry name" value="NTP_transferase"/>
    <property type="match status" value="1"/>
</dbReference>
<comment type="catalytic activity">
    <reaction evidence="5">
        <text>alpha-D-glucose 1-phosphate + UTP + H(+) = UDP-alpha-D-glucose + diphosphate</text>
        <dbReference type="Rhea" id="RHEA:19889"/>
        <dbReference type="ChEBI" id="CHEBI:15378"/>
        <dbReference type="ChEBI" id="CHEBI:33019"/>
        <dbReference type="ChEBI" id="CHEBI:46398"/>
        <dbReference type="ChEBI" id="CHEBI:58601"/>
        <dbReference type="ChEBI" id="CHEBI:58885"/>
        <dbReference type="EC" id="2.7.7.9"/>
    </reaction>
</comment>
<protein>
    <recommendedName>
        <fullName evidence="2">UTP--glucose-1-phosphate uridylyltransferase</fullName>
        <ecNumber evidence="2">2.7.7.9</ecNumber>
    </recommendedName>
</protein>
<evidence type="ECO:0000313" key="8">
    <source>
        <dbReference type="Proteomes" id="UP001290455"/>
    </source>
</evidence>
<evidence type="ECO:0000256" key="5">
    <source>
        <dbReference type="ARBA" id="ARBA00048128"/>
    </source>
</evidence>
<accession>A0ABU5J2Q6</accession>
<dbReference type="CDD" id="cd02541">
    <property type="entry name" value="UGPase_prokaryotic"/>
    <property type="match status" value="1"/>
</dbReference>
<dbReference type="EMBL" id="JAXOFX010000015">
    <property type="protein sequence ID" value="MDZ5473693.1"/>
    <property type="molecule type" value="Genomic_DNA"/>
</dbReference>
<comment type="caution">
    <text evidence="7">The sequence shown here is derived from an EMBL/GenBank/DDBJ whole genome shotgun (WGS) entry which is preliminary data.</text>
</comment>
<keyword evidence="8" id="KW-1185">Reference proteome</keyword>
<reference evidence="7 8" key="1">
    <citation type="submission" date="2023-11" db="EMBL/GenBank/DDBJ databases">
        <title>Bacillus jintuensis, isolated from a mudflat on the Beibu Gulf coast.</title>
        <authorList>
            <person name="Li M."/>
        </authorList>
    </citation>
    <scope>NUCLEOTIDE SEQUENCE [LARGE SCALE GENOMIC DNA]</scope>
    <source>
        <strain evidence="7 8">31A1R</strain>
    </source>
</reference>